<dbReference type="PROSITE" id="PS50868">
    <property type="entry name" value="POST_SET"/>
    <property type="match status" value="1"/>
</dbReference>
<dbReference type="InterPro" id="IPR046341">
    <property type="entry name" value="SET_dom_sf"/>
</dbReference>
<keyword evidence="4" id="KW-0808">Transferase</keyword>
<evidence type="ECO:0000259" key="7">
    <source>
        <dbReference type="PROSITE" id="PS50868"/>
    </source>
</evidence>
<gene>
    <name evidence="8" type="ORF">H1016_00850</name>
</gene>
<dbReference type="InterPro" id="IPR050777">
    <property type="entry name" value="SET2_Histone-Lys_MeTrsfase"/>
</dbReference>
<evidence type="ECO:0000313" key="8">
    <source>
        <dbReference type="EMBL" id="HIK00072.1"/>
    </source>
</evidence>
<evidence type="ECO:0000256" key="3">
    <source>
        <dbReference type="ARBA" id="ARBA00022603"/>
    </source>
</evidence>
<keyword evidence="3" id="KW-0489">Methyltransferase</keyword>
<dbReference type="EMBL" id="DVAB01000008">
    <property type="protein sequence ID" value="HIK00072.1"/>
    <property type="molecule type" value="Genomic_DNA"/>
</dbReference>
<dbReference type="PROSITE" id="PS50280">
    <property type="entry name" value="SET"/>
    <property type="match status" value="1"/>
</dbReference>
<keyword evidence="5" id="KW-0949">S-adenosyl-L-methionine</keyword>
<dbReference type="PANTHER" id="PTHR22884">
    <property type="entry name" value="SET DOMAIN PROTEINS"/>
    <property type="match status" value="1"/>
</dbReference>
<name>A0A832V305_9ARCH</name>
<dbReference type="GO" id="GO:0008168">
    <property type="term" value="F:methyltransferase activity"/>
    <property type="evidence" value="ECO:0007669"/>
    <property type="project" value="UniProtKB-KW"/>
</dbReference>
<proteinExistence type="predicted"/>
<dbReference type="InterPro" id="IPR001214">
    <property type="entry name" value="SET_dom"/>
</dbReference>
<dbReference type="SUPFAM" id="SSF82199">
    <property type="entry name" value="SET domain"/>
    <property type="match status" value="1"/>
</dbReference>
<evidence type="ECO:0000313" key="9">
    <source>
        <dbReference type="Proteomes" id="UP000646946"/>
    </source>
</evidence>
<comment type="subcellular location">
    <subcellularLocation>
        <location evidence="1">Chromosome</location>
    </subcellularLocation>
</comment>
<feature type="domain" description="SET" evidence="6">
    <location>
        <begin position="17"/>
        <end position="123"/>
    </location>
</feature>
<organism evidence="8 9">
    <name type="scientific">Candidatus Naiadarchaeum limnaeum</name>
    <dbReference type="NCBI Taxonomy" id="2756139"/>
    <lineage>
        <taxon>Archaea</taxon>
        <taxon>Candidatus Undinarchaeota</taxon>
        <taxon>Candidatus Undinarchaeia</taxon>
        <taxon>Candidatus Naiadarchaeales</taxon>
        <taxon>Candidatus Naiadarchaeaceae</taxon>
        <taxon>Candidatus Naiadarchaeum</taxon>
    </lineage>
</organism>
<evidence type="ECO:0000256" key="2">
    <source>
        <dbReference type="ARBA" id="ARBA00022454"/>
    </source>
</evidence>
<dbReference type="GO" id="GO:0032259">
    <property type="term" value="P:methylation"/>
    <property type="evidence" value="ECO:0007669"/>
    <property type="project" value="UniProtKB-KW"/>
</dbReference>
<dbReference type="Gene3D" id="2.170.270.10">
    <property type="entry name" value="SET domain"/>
    <property type="match status" value="1"/>
</dbReference>
<comment type="caution">
    <text evidence="8">The sequence shown here is derived from an EMBL/GenBank/DDBJ whole genome shotgun (WGS) entry which is preliminary data.</text>
</comment>
<evidence type="ECO:0000256" key="1">
    <source>
        <dbReference type="ARBA" id="ARBA00004286"/>
    </source>
</evidence>
<dbReference type="SMART" id="SM00317">
    <property type="entry name" value="SET"/>
    <property type="match status" value="1"/>
</dbReference>
<dbReference type="Pfam" id="PF00856">
    <property type="entry name" value="SET"/>
    <property type="match status" value="1"/>
</dbReference>
<protein>
    <submittedName>
        <fullName evidence="8">SET domain-containing protein-lysine N-methyltransferase</fullName>
    </submittedName>
</protein>
<sequence length="172" mass="19829">MTEKDLHIRWPHRWRHQKTKVISSKINGLGVATTKPIKAGEVVCVFGGIVVPLREIKQYRAKVGHIGFQVDDEFFLVPHTREDITITGAYNHSCDPNIGFDGTIKIIAIKDIKTGEELSLDYAFMESFFEPFECECNSQNCRKIITPDDWKKPELQRKYGEYFSPYLKAKFS</sequence>
<evidence type="ECO:0000259" key="6">
    <source>
        <dbReference type="PROSITE" id="PS50280"/>
    </source>
</evidence>
<evidence type="ECO:0000256" key="4">
    <source>
        <dbReference type="ARBA" id="ARBA00022679"/>
    </source>
</evidence>
<accession>A0A832V305</accession>
<reference evidence="8 9" key="1">
    <citation type="journal article" name="Nat. Commun.">
        <title>Undinarchaeota illuminate DPANN phylogeny and the impact of gene transfer on archaeal evolution.</title>
        <authorList>
            <person name="Dombrowski N."/>
            <person name="Williams T.A."/>
            <person name="Sun J."/>
            <person name="Woodcroft B.J."/>
            <person name="Lee J.H."/>
            <person name="Minh B.Q."/>
            <person name="Rinke C."/>
            <person name="Spang A."/>
        </authorList>
    </citation>
    <scope>NUCLEOTIDE SEQUENCE [LARGE SCALE GENOMIC DNA]</scope>
    <source>
        <strain evidence="8">MAG_bin1129</strain>
    </source>
</reference>
<dbReference type="Proteomes" id="UP000646946">
    <property type="component" value="Unassembled WGS sequence"/>
</dbReference>
<dbReference type="InterPro" id="IPR003616">
    <property type="entry name" value="Post-SET_dom"/>
</dbReference>
<dbReference type="AlphaFoldDB" id="A0A832V305"/>
<keyword evidence="9" id="KW-1185">Reference proteome</keyword>
<dbReference type="GO" id="GO:0005694">
    <property type="term" value="C:chromosome"/>
    <property type="evidence" value="ECO:0007669"/>
    <property type="project" value="UniProtKB-SubCell"/>
</dbReference>
<feature type="domain" description="Post-SET" evidence="7">
    <location>
        <begin position="130"/>
        <end position="146"/>
    </location>
</feature>
<evidence type="ECO:0000256" key="5">
    <source>
        <dbReference type="ARBA" id="ARBA00022691"/>
    </source>
</evidence>
<keyword evidence="2" id="KW-0158">Chromosome</keyword>